<evidence type="ECO:0000313" key="2">
    <source>
        <dbReference type="EMBL" id="MCF1753378.1"/>
    </source>
</evidence>
<protein>
    <recommendedName>
        <fullName evidence="1">Pyrrolo-quinoline quinone repeat domain-containing protein</fullName>
    </recommendedName>
</protein>
<dbReference type="Pfam" id="PF13360">
    <property type="entry name" value="PQQ_2"/>
    <property type="match status" value="1"/>
</dbReference>
<name>A0ABS9BZG2_9BACT</name>
<proteinExistence type="predicted"/>
<comment type="caution">
    <text evidence="2">The sequence shown here is derived from an EMBL/GenBank/DDBJ whole genome shotgun (WGS) entry which is preliminary data.</text>
</comment>
<evidence type="ECO:0000313" key="3">
    <source>
        <dbReference type="Proteomes" id="UP001201449"/>
    </source>
</evidence>
<dbReference type="Proteomes" id="UP001201449">
    <property type="component" value="Unassembled WGS sequence"/>
</dbReference>
<evidence type="ECO:0000259" key="1">
    <source>
        <dbReference type="Pfam" id="PF13360"/>
    </source>
</evidence>
<sequence length="295" mass="33343">MTTQKYEKIRAISATVNGDRIVVAEWEKNVQVWDINNGLVSKFSTDLVCGMTNAISISEDGKQIAVAGYDHKTVSLYNADNGEIVWQRKDIKKPAKAIILNHYQDLIYIDTENQGAFFLDKKTGETVEKLRGIEFIRENPYSTIDQFEKSSTSALVTRADRKTIKSFTHKSFGLLDACFSKDKIICAYSTNPLAAVSLSNAETLWTTNVIGHFLEIEYSNELDKILGIRWEYEKGSPKYLCYMDIETGKVEKEINLGEPIEIEFLKQGGLILTSQGKLYSALTGQLIKEFDFDNE</sequence>
<keyword evidence="3" id="KW-1185">Reference proteome</keyword>
<dbReference type="EMBL" id="JAKEVZ010000036">
    <property type="protein sequence ID" value="MCF1753378.1"/>
    <property type="molecule type" value="Genomic_DNA"/>
</dbReference>
<dbReference type="RefSeq" id="WP_234863173.1">
    <property type="nucleotide sequence ID" value="NZ_JAKEVZ010000036.1"/>
</dbReference>
<feature type="domain" description="Pyrrolo-quinoline quinone repeat" evidence="1">
    <location>
        <begin position="54"/>
        <end position="127"/>
    </location>
</feature>
<accession>A0ABS9BZG2</accession>
<gene>
    <name evidence="2" type="ORF">L0U89_20130</name>
</gene>
<dbReference type="InterPro" id="IPR015943">
    <property type="entry name" value="WD40/YVTN_repeat-like_dom_sf"/>
</dbReference>
<dbReference type="Gene3D" id="2.130.10.10">
    <property type="entry name" value="YVTN repeat-like/Quinoprotein amine dehydrogenase"/>
    <property type="match status" value="1"/>
</dbReference>
<dbReference type="SUPFAM" id="SSF69322">
    <property type="entry name" value="Tricorn protease domain 2"/>
    <property type="match status" value="1"/>
</dbReference>
<reference evidence="2 3" key="1">
    <citation type="submission" date="2022-01" db="EMBL/GenBank/DDBJ databases">
        <title>Mariniradius saccharolyticus sp. nov., isolated from sediment of a river.</title>
        <authorList>
            <person name="Liu H."/>
        </authorList>
    </citation>
    <scope>NUCLEOTIDE SEQUENCE [LARGE SCALE GENOMIC DNA]</scope>
    <source>
        <strain evidence="2 3">RY-2</strain>
    </source>
</reference>
<dbReference type="InterPro" id="IPR002372">
    <property type="entry name" value="PQQ_rpt_dom"/>
</dbReference>
<organism evidence="2 3">
    <name type="scientific">Mariniradius sediminis</name>
    <dbReference type="NCBI Taxonomy" id="2909237"/>
    <lineage>
        <taxon>Bacteria</taxon>
        <taxon>Pseudomonadati</taxon>
        <taxon>Bacteroidota</taxon>
        <taxon>Cytophagia</taxon>
        <taxon>Cytophagales</taxon>
        <taxon>Cyclobacteriaceae</taxon>
        <taxon>Mariniradius</taxon>
    </lineage>
</organism>